<feature type="compositionally biased region" description="Polar residues" evidence="1">
    <location>
        <begin position="198"/>
        <end position="240"/>
    </location>
</feature>
<keyword evidence="3" id="KW-1185">Reference proteome</keyword>
<sequence length="287" mass="31797">MSSLFVTFCLAKNVTGNDSYITGTALYRINDNTDKFREITFKGFLRNPDSLVTPFEKNTIILMVGCYVCEDNVTIIQSVPISYSDDEYTLTQENLPNSSPLLLYSASIVLNSYIPNNNGGRESFMLARCLYNGVTNNKQIDSKVIISYVNENNRYNSLKNNLKRTVLSVVEQLKLGSKRLPHVLASDIEWTYLTNDPQPSNASSIVSQIQKEASPAGSSHVVSTPQVINEPSTQTADETLNPTTSCTNTSVNNNAPTEPIHSDAPILQGEKLEANRKRLRPLLPAKK</sequence>
<reference evidence="2 3" key="1">
    <citation type="submission" date="2021-06" db="EMBL/GenBank/DDBJ databases">
        <authorList>
            <person name="Kallberg Y."/>
            <person name="Tangrot J."/>
            <person name="Rosling A."/>
        </authorList>
    </citation>
    <scope>NUCLEOTIDE SEQUENCE [LARGE SCALE GENOMIC DNA]</scope>
    <source>
        <strain evidence="2 3">120-4 pot B 10/14</strain>
    </source>
</reference>
<evidence type="ECO:0000313" key="3">
    <source>
        <dbReference type="Proteomes" id="UP000789901"/>
    </source>
</evidence>
<dbReference type="Proteomes" id="UP000789901">
    <property type="component" value="Unassembled WGS sequence"/>
</dbReference>
<accession>A0ABN7UT23</accession>
<dbReference type="EMBL" id="CAJVQB010005775">
    <property type="protein sequence ID" value="CAG8669683.1"/>
    <property type="molecule type" value="Genomic_DNA"/>
</dbReference>
<organism evidence="2 3">
    <name type="scientific">Gigaspora margarita</name>
    <dbReference type="NCBI Taxonomy" id="4874"/>
    <lineage>
        <taxon>Eukaryota</taxon>
        <taxon>Fungi</taxon>
        <taxon>Fungi incertae sedis</taxon>
        <taxon>Mucoromycota</taxon>
        <taxon>Glomeromycotina</taxon>
        <taxon>Glomeromycetes</taxon>
        <taxon>Diversisporales</taxon>
        <taxon>Gigasporaceae</taxon>
        <taxon>Gigaspora</taxon>
    </lineage>
</organism>
<evidence type="ECO:0000313" key="2">
    <source>
        <dbReference type="EMBL" id="CAG8669683.1"/>
    </source>
</evidence>
<gene>
    <name evidence="2" type="ORF">GMARGA_LOCUS10349</name>
</gene>
<proteinExistence type="predicted"/>
<comment type="caution">
    <text evidence="2">The sequence shown here is derived from an EMBL/GenBank/DDBJ whole genome shotgun (WGS) entry which is preliminary data.</text>
</comment>
<evidence type="ECO:0000256" key="1">
    <source>
        <dbReference type="SAM" id="MobiDB-lite"/>
    </source>
</evidence>
<protein>
    <submittedName>
        <fullName evidence="2">2899_t:CDS:1</fullName>
    </submittedName>
</protein>
<feature type="region of interest" description="Disordered" evidence="1">
    <location>
        <begin position="198"/>
        <end position="263"/>
    </location>
</feature>
<feature type="compositionally biased region" description="Low complexity" evidence="1">
    <location>
        <begin position="241"/>
        <end position="254"/>
    </location>
</feature>
<name>A0ABN7UT23_GIGMA</name>